<name>A0A919NRI1_9ACTN</name>
<reference evidence="1" key="1">
    <citation type="submission" date="2021-01" db="EMBL/GenBank/DDBJ databases">
        <title>Whole genome shotgun sequence of Actinoplanes tereljensis NBRC 105297.</title>
        <authorList>
            <person name="Komaki H."/>
            <person name="Tamura T."/>
        </authorList>
    </citation>
    <scope>NUCLEOTIDE SEQUENCE</scope>
    <source>
        <strain evidence="1">NBRC 105297</strain>
    </source>
</reference>
<comment type="caution">
    <text evidence="1">The sequence shown here is derived from an EMBL/GenBank/DDBJ whole genome shotgun (WGS) entry which is preliminary data.</text>
</comment>
<sequence length="125" mass="14042">MPHSKPVLPLDTVEPAWHPEEWETEMALGSDQRRKERRQRIKATFPNSHVEAALDLLHLTDMAWHDCYGPKDLAVPDRVLEDILLLADGGLVALIRVAREAVIDFRDVRLAADALRSEPETTSAG</sequence>
<dbReference type="Proteomes" id="UP000623608">
    <property type="component" value="Unassembled WGS sequence"/>
</dbReference>
<evidence type="ECO:0000313" key="2">
    <source>
        <dbReference type="Proteomes" id="UP000623608"/>
    </source>
</evidence>
<protein>
    <submittedName>
        <fullName evidence="1">Uncharacterized protein</fullName>
    </submittedName>
</protein>
<dbReference type="AlphaFoldDB" id="A0A919NRI1"/>
<dbReference type="EMBL" id="BOMY01000037">
    <property type="protein sequence ID" value="GIF22993.1"/>
    <property type="molecule type" value="Genomic_DNA"/>
</dbReference>
<proteinExistence type="predicted"/>
<evidence type="ECO:0000313" key="1">
    <source>
        <dbReference type="EMBL" id="GIF22993.1"/>
    </source>
</evidence>
<gene>
    <name evidence="1" type="ORF">Ate02nite_57230</name>
</gene>
<accession>A0A919NRI1</accession>
<keyword evidence="2" id="KW-1185">Reference proteome</keyword>
<organism evidence="1 2">
    <name type="scientific">Paractinoplanes tereljensis</name>
    <dbReference type="NCBI Taxonomy" id="571912"/>
    <lineage>
        <taxon>Bacteria</taxon>
        <taxon>Bacillati</taxon>
        <taxon>Actinomycetota</taxon>
        <taxon>Actinomycetes</taxon>
        <taxon>Micromonosporales</taxon>
        <taxon>Micromonosporaceae</taxon>
        <taxon>Paractinoplanes</taxon>
    </lineage>
</organism>